<comment type="caution">
    <text evidence="2">The sequence shown here is derived from an EMBL/GenBank/DDBJ whole genome shotgun (WGS) entry which is preliminary data.</text>
</comment>
<organism evidence="2 3">
    <name type="scientific">Rubellimicrobium roseum</name>
    <dbReference type="NCBI Taxonomy" id="687525"/>
    <lineage>
        <taxon>Bacteria</taxon>
        <taxon>Pseudomonadati</taxon>
        <taxon>Pseudomonadota</taxon>
        <taxon>Alphaproteobacteria</taxon>
        <taxon>Rhodobacterales</taxon>
        <taxon>Roseobacteraceae</taxon>
        <taxon>Rubellimicrobium</taxon>
    </lineage>
</organism>
<evidence type="ECO:0000313" key="2">
    <source>
        <dbReference type="EMBL" id="TNC70940.1"/>
    </source>
</evidence>
<dbReference type="InterPro" id="IPR017592">
    <property type="entry name" value="Pilus_assmbl_Flp-typ_CpaB"/>
</dbReference>
<keyword evidence="3" id="KW-1185">Reference proteome</keyword>
<reference evidence="2 3" key="1">
    <citation type="submission" date="2019-06" db="EMBL/GenBank/DDBJ databases">
        <authorList>
            <person name="Jiang L."/>
        </authorList>
    </citation>
    <scope>NUCLEOTIDE SEQUENCE [LARGE SCALE GENOMIC DNA]</scope>
    <source>
        <strain evidence="2 3">YIM 48858</strain>
    </source>
</reference>
<dbReference type="AlphaFoldDB" id="A0A5C4NFN8"/>
<evidence type="ECO:0000313" key="3">
    <source>
        <dbReference type="Proteomes" id="UP000305709"/>
    </source>
</evidence>
<evidence type="ECO:0000259" key="1">
    <source>
        <dbReference type="Pfam" id="PF16976"/>
    </source>
</evidence>
<feature type="domain" description="Flp pilus assembly protein RcpC/CpaB" evidence="1">
    <location>
        <begin position="125"/>
        <end position="228"/>
    </location>
</feature>
<dbReference type="NCBIfam" id="TIGR03177">
    <property type="entry name" value="pilus_cpaB"/>
    <property type="match status" value="1"/>
</dbReference>
<protein>
    <submittedName>
        <fullName evidence="2">Flp pilus assembly protein CpaB</fullName>
    </submittedName>
</protein>
<dbReference type="EMBL" id="VDFV01000016">
    <property type="protein sequence ID" value="TNC70940.1"/>
    <property type="molecule type" value="Genomic_DNA"/>
</dbReference>
<proteinExistence type="predicted"/>
<gene>
    <name evidence="2" type="primary">cpaB</name>
    <name evidence="2" type="ORF">FHG71_12400</name>
</gene>
<dbReference type="Proteomes" id="UP000305709">
    <property type="component" value="Unassembled WGS sequence"/>
</dbReference>
<accession>A0A5C4NFN8</accession>
<dbReference type="RefSeq" id="WP_139082005.1">
    <property type="nucleotide sequence ID" value="NZ_VDFV01000016.1"/>
</dbReference>
<dbReference type="OrthoDB" id="163768at2"/>
<dbReference type="Pfam" id="PF16976">
    <property type="entry name" value="RcpC"/>
    <property type="match status" value="1"/>
</dbReference>
<dbReference type="CDD" id="cd11614">
    <property type="entry name" value="SAF_CpaB_FlgA_like"/>
    <property type="match status" value="1"/>
</dbReference>
<sequence>MKNVFGLVLVAGLGLAGTAVYMVRGQFETQAVMLSQYEQALQAATPTVEVYAVNRRISYGESITPSDVQLIRYAEPFLPEGVFRTEEELFPEGPDVPRVALRPMELNEPLLVVKVTEPGGDVGITQRLTPGLRAFAIGVDATSGVSGFLRPGDRVDVYWTGTVEEGGQEARQVTQLIESGLRLVAIDQSTDDTAMDIDIASNVTVEVTPQQVANLAQAQASGSLSLSLVGQTDDTVASAIEVDQKALLGLEDAPAPAPAPVVMAPEPPPPPPRICTVRTRKGAEVFETPVDCPAG</sequence>
<dbReference type="InterPro" id="IPR031571">
    <property type="entry name" value="RcpC_dom"/>
</dbReference>
<name>A0A5C4NFN8_9RHOB</name>